<accession>A0ABR4XAP6</accession>
<sequence length="177" mass="19716">MWDEQYGRGRWSFLSGIEEMAHYAVIVGYATFLKPDSSVLDVGCGAGVLHERFSVVGYRRYTGVDISQVAVESLQDTAPPHASFHAFDAATFTPEGRYDVIVFNESITYFADPLAVFARYQQFLSPGGIVIVSCHVQSPRARAILRRLERENAVIDATDITQGRTSWRCVAFGDQAR</sequence>
<dbReference type="InterPro" id="IPR029063">
    <property type="entry name" value="SAM-dependent_MTases_sf"/>
</dbReference>
<dbReference type="PANTHER" id="PTHR43861">
    <property type="entry name" value="TRANS-ACONITATE 2-METHYLTRANSFERASE-RELATED"/>
    <property type="match status" value="1"/>
</dbReference>
<reference evidence="1 2" key="1">
    <citation type="submission" date="2013-08" db="EMBL/GenBank/DDBJ databases">
        <title>The genome sequence of Knoellia flava.</title>
        <authorList>
            <person name="Zhu W."/>
            <person name="Wang G."/>
        </authorList>
    </citation>
    <scope>NUCLEOTIDE SEQUENCE [LARGE SCALE GENOMIC DNA]</scope>
    <source>
        <strain evidence="1 2">TL1</strain>
    </source>
</reference>
<name>A0ABR4XAP6_9MICO</name>
<gene>
    <name evidence="1" type="ORF">N798_15600</name>
</gene>
<dbReference type="EMBL" id="AVPI01000067">
    <property type="protein sequence ID" value="KGN29036.1"/>
    <property type="molecule type" value="Genomic_DNA"/>
</dbReference>
<dbReference type="SUPFAM" id="SSF53335">
    <property type="entry name" value="S-adenosyl-L-methionine-dependent methyltransferases"/>
    <property type="match status" value="1"/>
</dbReference>
<keyword evidence="2" id="KW-1185">Reference proteome</keyword>
<evidence type="ECO:0000313" key="2">
    <source>
        <dbReference type="Proteomes" id="UP000029990"/>
    </source>
</evidence>
<organism evidence="1 2">
    <name type="scientific">Knoellia flava TL1</name>
    <dbReference type="NCBI Taxonomy" id="1385518"/>
    <lineage>
        <taxon>Bacteria</taxon>
        <taxon>Bacillati</taxon>
        <taxon>Actinomycetota</taxon>
        <taxon>Actinomycetes</taxon>
        <taxon>Micrococcales</taxon>
        <taxon>Intrasporangiaceae</taxon>
        <taxon>Knoellia</taxon>
    </lineage>
</organism>
<dbReference type="Pfam" id="PF13489">
    <property type="entry name" value="Methyltransf_23"/>
    <property type="match status" value="1"/>
</dbReference>
<dbReference type="Proteomes" id="UP000029990">
    <property type="component" value="Unassembled WGS sequence"/>
</dbReference>
<evidence type="ECO:0000313" key="1">
    <source>
        <dbReference type="EMBL" id="KGN29036.1"/>
    </source>
</evidence>
<protein>
    <submittedName>
        <fullName evidence="1">Uncharacterized protein</fullName>
    </submittedName>
</protein>
<dbReference type="Gene3D" id="3.40.50.150">
    <property type="entry name" value="Vaccinia Virus protein VP39"/>
    <property type="match status" value="1"/>
</dbReference>
<proteinExistence type="predicted"/>
<comment type="caution">
    <text evidence="1">The sequence shown here is derived from an EMBL/GenBank/DDBJ whole genome shotgun (WGS) entry which is preliminary data.</text>
</comment>
<dbReference type="CDD" id="cd02440">
    <property type="entry name" value="AdoMet_MTases"/>
    <property type="match status" value="1"/>
</dbReference>